<evidence type="ECO:0000256" key="4">
    <source>
        <dbReference type="ARBA" id="ARBA00022825"/>
    </source>
</evidence>
<evidence type="ECO:0000313" key="8">
    <source>
        <dbReference type="EMBL" id="SVA43605.1"/>
    </source>
</evidence>
<dbReference type="InterPro" id="IPR004447">
    <property type="entry name" value="Peptidase_S41A"/>
</dbReference>
<dbReference type="Gene3D" id="3.30.750.44">
    <property type="match status" value="1"/>
</dbReference>
<reference evidence="8" key="1">
    <citation type="submission" date="2018-05" db="EMBL/GenBank/DDBJ databases">
        <authorList>
            <person name="Lanie J.A."/>
            <person name="Ng W.-L."/>
            <person name="Kazmierczak K.M."/>
            <person name="Andrzejewski T.M."/>
            <person name="Davidsen T.M."/>
            <person name="Wayne K.J."/>
            <person name="Tettelin H."/>
            <person name="Glass J.I."/>
            <person name="Rusch D."/>
            <person name="Podicherti R."/>
            <person name="Tsui H.-C.T."/>
            <person name="Winkler M.E."/>
        </authorList>
    </citation>
    <scope>NUCLEOTIDE SEQUENCE</scope>
</reference>
<accession>A0A381VTJ2</accession>
<protein>
    <recommendedName>
        <fullName evidence="9">PDZ domain-containing protein</fullName>
    </recommendedName>
</protein>
<dbReference type="InterPro" id="IPR020992">
    <property type="entry name" value="Tail_Prtase_C"/>
</dbReference>
<organism evidence="8">
    <name type="scientific">marine metagenome</name>
    <dbReference type="NCBI Taxonomy" id="408172"/>
    <lineage>
        <taxon>unclassified sequences</taxon>
        <taxon>metagenomes</taxon>
        <taxon>ecological metagenomes</taxon>
    </lineage>
</organism>
<dbReference type="PANTHER" id="PTHR32060:SF22">
    <property type="entry name" value="CARBOXYL-TERMINAL-PROCESSING PEPTIDASE 3, CHLOROPLASTIC"/>
    <property type="match status" value="1"/>
</dbReference>
<sequence length="741" mass="84239">MKNTISLIVTIAFLTIPLGQAVELSEKDSGKIARVVGFLLSQTHFKRTPLNDDISTAFLRKYMESLDYSRMVFLQPDYDEFEARYGTLLDNLTKRGDVSPAFEIHKRYFTRLKTAHSWLEEIIWTNFDFTIDESFVADRTKANWPANEQEARDLWRKRVKYEVLGTRLGKRRGVEAMKAKVNNGEVARKDDGTPVKPYDIKTEKEKILRRYERFLRVRTEMDSGDVLQVYLTALSNGYDPHSDYFSPREAENFEINNIKLSLTGIGARLQWDDGYTKLIELVPGGPAIRSKKLKPGDRITAVAQGEEGEAVDVIEMELDKVVDKIRGEKGTMVRLTIIPADAADDSETREVRLIRDKIKLTDSLAKSQVIDYPEGNDSQPRLGVINLPQFYENCARDVALILERFRKEKVSGIVLDLRRNGGGLLPEAVKLAGLFIDQGPMVQVIDSRRRKQVLQDNDTKIGYDGPMIVLVGKLSASASEIVAAALQDYGRALIVGSLSTHGKGTVQTVMPLNNWVRLPDSGKLKLTVSKFYRVVGSTTQKQGVIPDLILPSPYDYMEIGEATLPNCLEADHTEKLNYRRVNRVAGRVEPLTKLSNGRVKDDQDFAYILEDIETLKKRLKDKSISLNETKRLTEKDEEKAKRDNRKKERKTRGDAKESVFDLTIKMIKTNTKLGDEVENEEKPIRLEETPEDGEVEEEEEDQPKLDPHMRETLHILHDYIKLLDPKKQVAVKENGAEAEIR</sequence>
<evidence type="ECO:0000256" key="5">
    <source>
        <dbReference type="SAM" id="MobiDB-lite"/>
    </source>
</evidence>
<dbReference type="InterPro" id="IPR036034">
    <property type="entry name" value="PDZ_sf"/>
</dbReference>
<feature type="compositionally biased region" description="Acidic residues" evidence="5">
    <location>
        <begin position="689"/>
        <end position="701"/>
    </location>
</feature>
<dbReference type="FunFam" id="3.90.226.10:FF:000090">
    <property type="entry name" value="Tail-specific protease"/>
    <property type="match status" value="1"/>
</dbReference>
<dbReference type="AlphaFoldDB" id="A0A381VTJ2"/>
<dbReference type="GO" id="GO:0030288">
    <property type="term" value="C:outer membrane-bounded periplasmic space"/>
    <property type="evidence" value="ECO:0007669"/>
    <property type="project" value="TreeGrafter"/>
</dbReference>
<feature type="domain" description="Tail specific protease" evidence="7">
    <location>
        <begin position="346"/>
        <end position="551"/>
    </location>
</feature>
<dbReference type="Gene3D" id="2.30.42.10">
    <property type="match status" value="1"/>
</dbReference>
<dbReference type="Gene3D" id="3.90.226.10">
    <property type="entry name" value="2-enoyl-CoA Hydratase, Chain A, domain 1"/>
    <property type="match status" value="1"/>
</dbReference>
<keyword evidence="4" id="KW-0720">Serine protease</keyword>
<dbReference type="Pfam" id="PF11818">
    <property type="entry name" value="DUF3340"/>
    <property type="match status" value="1"/>
</dbReference>
<evidence type="ECO:0000256" key="3">
    <source>
        <dbReference type="ARBA" id="ARBA00022801"/>
    </source>
</evidence>
<dbReference type="CDD" id="cd07560">
    <property type="entry name" value="Peptidase_S41_CPP"/>
    <property type="match status" value="1"/>
</dbReference>
<dbReference type="GO" id="GO:0004175">
    <property type="term" value="F:endopeptidase activity"/>
    <property type="evidence" value="ECO:0007669"/>
    <property type="project" value="TreeGrafter"/>
</dbReference>
<dbReference type="SMART" id="SM00245">
    <property type="entry name" value="TSPc"/>
    <property type="match status" value="1"/>
</dbReference>
<evidence type="ECO:0008006" key="9">
    <source>
        <dbReference type="Google" id="ProtNLM"/>
    </source>
</evidence>
<dbReference type="Pfam" id="PF17804">
    <property type="entry name" value="TSP_NTD"/>
    <property type="match status" value="1"/>
</dbReference>
<dbReference type="Pfam" id="PF00595">
    <property type="entry name" value="PDZ"/>
    <property type="match status" value="1"/>
</dbReference>
<dbReference type="GO" id="GO:0008236">
    <property type="term" value="F:serine-type peptidase activity"/>
    <property type="evidence" value="ECO:0007669"/>
    <property type="project" value="UniProtKB-KW"/>
</dbReference>
<dbReference type="PANTHER" id="PTHR32060">
    <property type="entry name" value="TAIL-SPECIFIC PROTEASE"/>
    <property type="match status" value="1"/>
</dbReference>
<keyword evidence="3" id="KW-0378">Hydrolase</keyword>
<dbReference type="InterPro" id="IPR040573">
    <property type="entry name" value="TSP_N"/>
</dbReference>
<dbReference type="NCBIfam" id="TIGR00225">
    <property type="entry name" value="prc"/>
    <property type="match status" value="1"/>
</dbReference>
<evidence type="ECO:0000259" key="7">
    <source>
        <dbReference type="SMART" id="SM00245"/>
    </source>
</evidence>
<keyword evidence="2" id="KW-0645">Protease</keyword>
<dbReference type="InterPro" id="IPR005151">
    <property type="entry name" value="Tail-specific_protease"/>
</dbReference>
<evidence type="ECO:0000256" key="1">
    <source>
        <dbReference type="ARBA" id="ARBA00009179"/>
    </source>
</evidence>
<evidence type="ECO:0000256" key="2">
    <source>
        <dbReference type="ARBA" id="ARBA00022670"/>
    </source>
</evidence>
<feature type="region of interest" description="Disordered" evidence="5">
    <location>
        <begin position="633"/>
        <end position="655"/>
    </location>
</feature>
<dbReference type="GO" id="GO:0006508">
    <property type="term" value="P:proteolysis"/>
    <property type="evidence" value="ECO:0007669"/>
    <property type="project" value="UniProtKB-KW"/>
</dbReference>
<dbReference type="SUPFAM" id="SSF52096">
    <property type="entry name" value="ClpP/crotonase"/>
    <property type="match status" value="1"/>
</dbReference>
<dbReference type="CDD" id="cd06782">
    <property type="entry name" value="cpPDZ_CPP-like"/>
    <property type="match status" value="1"/>
</dbReference>
<dbReference type="InterPro" id="IPR001478">
    <property type="entry name" value="PDZ"/>
</dbReference>
<dbReference type="Pfam" id="PF03572">
    <property type="entry name" value="Peptidase_S41"/>
    <property type="match status" value="1"/>
</dbReference>
<proteinExistence type="inferred from homology"/>
<feature type="domain" description="PDZ" evidence="6">
    <location>
        <begin position="263"/>
        <end position="341"/>
    </location>
</feature>
<evidence type="ECO:0000259" key="6">
    <source>
        <dbReference type="SMART" id="SM00228"/>
    </source>
</evidence>
<comment type="similarity">
    <text evidence="1">Belongs to the peptidase S41A family.</text>
</comment>
<gene>
    <name evidence="8" type="ORF">METZ01_LOCUS96459</name>
</gene>
<dbReference type="InterPro" id="IPR029045">
    <property type="entry name" value="ClpP/crotonase-like_dom_sf"/>
</dbReference>
<dbReference type="SUPFAM" id="SSF50156">
    <property type="entry name" value="PDZ domain-like"/>
    <property type="match status" value="1"/>
</dbReference>
<feature type="region of interest" description="Disordered" evidence="5">
    <location>
        <begin position="671"/>
        <end position="707"/>
    </location>
</feature>
<name>A0A381VTJ2_9ZZZZ</name>
<dbReference type="GO" id="GO:0007165">
    <property type="term" value="P:signal transduction"/>
    <property type="evidence" value="ECO:0007669"/>
    <property type="project" value="TreeGrafter"/>
</dbReference>
<dbReference type="SMART" id="SM00228">
    <property type="entry name" value="PDZ"/>
    <property type="match status" value="1"/>
</dbReference>
<dbReference type="EMBL" id="UINC01009738">
    <property type="protein sequence ID" value="SVA43605.1"/>
    <property type="molecule type" value="Genomic_DNA"/>
</dbReference>